<evidence type="ECO:0000313" key="2">
    <source>
        <dbReference type="EMBL" id="GMT35741.1"/>
    </source>
</evidence>
<evidence type="ECO:0000256" key="1">
    <source>
        <dbReference type="SAM" id="Phobius"/>
    </source>
</evidence>
<keyword evidence="1" id="KW-1133">Transmembrane helix</keyword>
<gene>
    <name evidence="2" type="ORF">PFISCL1PPCAC_27038</name>
</gene>
<accession>A0AAV5WUQ3</accession>
<organism evidence="2 3">
    <name type="scientific">Pristionchus fissidentatus</name>
    <dbReference type="NCBI Taxonomy" id="1538716"/>
    <lineage>
        <taxon>Eukaryota</taxon>
        <taxon>Metazoa</taxon>
        <taxon>Ecdysozoa</taxon>
        <taxon>Nematoda</taxon>
        <taxon>Chromadorea</taxon>
        <taxon>Rhabditida</taxon>
        <taxon>Rhabditina</taxon>
        <taxon>Diplogasteromorpha</taxon>
        <taxon>Diplogasteroidea</taxon>
        <taxon>Neodiplogasteridae</taxon>
        <taxon>Pristionchus</taxon>
    </lineage>
</organism>
<keyword evidence="3" id="KW-1185">Reference proteome</keyword>
<sequence>PIPPSSFFWMLYLLLMPSLIFSLSCSILRCFSFRLSSCSRRAATTCGSSPVSVFSPSFSPPPVSWSRPPDISFNFPPTICFITNEAILRERPRGERERVER</sequence>
<evidence type="ECO:0000313" key="3">
    <source>
        <dbReference type="Proteomes" id="UP001432322"/>
    </source>
</evidence>
<protein>
    <recommendedName>
        <fullName evidence="4">Secreted protein</fullName>
    </recommendedName>
</protein>
<proteinExistence type="predicted"/>
<dbReference type="Proteomes" id="UP001432322">
    <property type="component" value="Unassembled WGS sequence"/>
</dbReference>
<reference evidence="2" key="1">
    <citation type="submission" date="2023-10" db="EMBL/GenBank/DDBJ databases">
        <title>Genome assembly of Pristionchus species.</title>
        <authorList>
            <person name="Yoshida K."/>
            <person name="Sommer R.J."/>
        </authorList>
    </citation>
    <scope>NUCLEOTIDE SEQUENCE</scope>
    <source>
        <strain evidence="2">RS5133</strain>
    </source>
</reference>
<dbReference type="EMBL" id="BTSY01000007">
    <property type="protein sequence ID" value="GMT35741.1"/>
    <property type="molecule type" value="Genomic_DNA"/>
</dbReference>
<evidence type="ECO:0008006" key="4">
    <source>
        <dbReference type="Google" id="ProtNLM"/>
    </source>
</evidence>
<feature type="non-terminal residue" evidence="2">
    <location>
        <position position="101"/>
    </location>
</feature>
<feature type="transmembrane region" description="Helical" evidence="1">
    <location>
        <begin position="6"/>
        <end position="31"/>
    </location>
</feature>
<keyword evidence="1" id="KW-0472">Membrane</keyword>
<comment type="caution">
    <text evidence="2">The sequence shown here is derived from an EMBL/GenBank/DDBJ whole genome shotgun (WGS) entry which is preliminary data.</text>
</comment>
<feature type="non-terminal residue" evidence="2">
    <location>
        <position position="1"/>
    </location>
</feature>
<dbReference type="AlphaFoldDB" id="A0AAV5WUQ3"/>
<name>A0AAV5WUQ3_9BILA</name>
<keyword evidence="1" id="KW-0812">Transmembrane</keyword>